<evidence type="ECO:0000313" key="3">
    <source>
        <dbReference type="EMBL" id="MDO7836463.1"/>
    </source>
</evidence>
<evidence type="ECO:0000313" key="4">
    <source>
        <dbReference type="Proteomes" id="UP001176471"/>
    </source>
</evidence>
<sequence length="268" mass="27721">MDIFKDQIFAGKTVFVAGGSSGINLGIAQRFSQYGAKVGLISRNQDRVSAAVDTIVNAGGVAMGIAADVRDYDAVDAALAAVKSQYGEIDVVISGAAGNFLAPVIGMSANAFKTVIDIDLLGSFNVLRACYDHIRKPGASVISITAGQAIRPTMFQAHAGAAKAGINNLTQCLAMEWGPAGVRVNAISPGPIGDTEGMIRLAPSEEATARLKARIPLRDYGTKQDIADLALFLSSENAKYITGAIIDCDGGSVLGDASADALTVQKRS</sequence>
<keyword evidence="4" id="KW-1185">Reference proteome</keyword>
<dbReference type="Gene3D" id="3.40.50.720">
    <property type="entry name" value="NAD(P)-binding Rossmann-like Domain"/>
    <property type="match status" value="1"/>
</dbReference>
<name>A0ABT8ZPU2_9SPHN</name>
<dbReference type="SUPFAM" id="SSF51735">
    <property type="entry name" value="NAD(P)-binding Rossmann-fold domains"/>
    <property type="match status" value="1"/>
</dbReference>
<protein>
    <submittedName>
        <fullName evidence="3">SDR family oxidoreductase</fullName>
    </submittedName>
</protein>
<organism evidence="3 4">
    <name type="scientific">Sphingobium cyanobacteriorum</name>
    <dbReference type="NCBI Taxonomy" id="3063954"/>
    <lineage>
        <taxon>Bacteria</taxon>
        <taxon>Pseudomonadati</taxon>
        <taxon>Pseudomonadota</taxon>
        <taxon>Alphaproteobacteria</taxon>
        <taxon>Sphingomonadales</taxon>
        <taxon>Sphingomonadaceae</taxon>
        <taxon>Sphingobium</taxon>
    </lineage>
</organism>
<keyword evidence="2" id="KW-0560">Oxidoreductase</keyword>
<accession>A0ABT8ZPU2</accession>
<keyword evidence="1" id="KW-0521">NADP</keyword>
<dbReference type="NCBIfam" id="NF005752">
    <property type="entry name" value="PRK07576.1"/>
    <property type="match status" value="1"/>
</dbReference>
<reference evidence="3" key="1">
    <citation type="submission" date="2023-07" db="EMBL/GenBank/DDBJ databases">
        <title>Bacterial whole genome sequence for Sphingobium sp. HBC34.</title>
        <authorList>
            <person name="Le V."/>
            <person name="Ko S.-R."/>
            <person name="Ahn C.-Y."/>
            <person name="Oh H.-M."/>
        </authorList>
    </citation>
    <scope>NUCLEOTIDE SEQUENCE</scope>
    <source>
        <strain evidence="3">HBC34</strain>
    </source>
</reference>
<dbReference type="PRINTS" id="PR00081">
    <property type="entry name" value="GDHRDH"/>
</dbReference>
<dbReference type="PANTHER" id="PTHR43296">
    <property type="entry name" value="PEROXISOMAL 2,4-DIENOYL-COA REDUCTASE"/>
    <property type="match status" value="1"/>
</dbReference>
<dbReference type="Pfam" id="PF13561">
    <property type="entry name" value="adh_short_C2"/>
    <property type="match status" value="1"/>
</dbReference>
<gene>
    <name evidence="3" type="ORF">Q4610_15550</name>
</gene>
<comment type="caution">
    <text evidence="3">The sequence shown here is derived from an EMBL/GenBank/DDBJ whole genome shotgun (WGS) entry which is preliminary data.</text>
</comment>
<evidence type="ECO:0000256" key="2">
    <source>
        <dbReference type="ARBA" id="ARBA00023002"/>
    </source>
</evidence>
<evidence type="ECO:0000256" key="1">
    <source>
        <dbReference type="ARBA" id="ARBA00022857"/>
    </source>
</evidence>
<proteinExistence type="predicted"/>
<dbReference type="InterPro" id="IPR045017">
    <property type="entry name" value="DECR2-like"/>
</dbReference>
<dbReference type="EMBL" id="JAUQOM010000008">
    <property type="protein sequence ID" value="MDO7836463.1"/>
    <property type="molecule type" value="Genomic_DNA"/>
</dbReference>
<dbReference type="PANTHER" id="PTHR43296:SF2">
    <property type="entry name" value="PEROXISOMAL 2,4-DIENOYL-COA REDUCTASE [(3E)-ENOYL-COA-PRODUCING]"/>
    <property type="match status" value="1"/>
</dbReference>
<dbReference type="InterPro" id="IPR036291">
    <property type="entry name" value="NAD(P)-bd_dom_sf"/>
</dbReference>
<dbReference type="Proteomes" id="UP001176471">
    <property type="component" value="Unassembled WGS sequence"/>
</dbReference>
<dbReference type="RefSeq" id="WP_304536875.1">
    <property type="nucleotide sequence ID" value="NZ_JAUQOM010000008.1"/>
</dbReference>
<dbReference type="InterPro" id="IPR002347">
    <property type="entry name" value="SDR_fam"/>
</dbReference>